<dbReference type="AlphaFoldDB" id="A0A9D1HQT0"/>
<reference evidence="1" key="2">
    <citation type="journal article" date="2021" name="PeerJ">
        <title>Extensive microbial diversity within the chicken gut microbiome revealed by metagenomics and culture.</title>
        <authorList>
            <person name="Gilroy R."/>
            <person name="Ravi A."/>
            <person name="Getino M."/>
            <person name="Pursley I."/>
            <person name="Horton D.L."/>
            <person name="Alikhan N.F."/>
            <person name="Baker D."/>
            <person name="Gharbi K."/>
            <person name="Hall N."/>
            <person name="Watson M."/>
            <person name="Adriaenssens E.M."/>
            <person name="Foster-Nyarko E."/>
            <person name="Jarju S."/>
            <person name="Secka A."/>
            <person name="Antonio M."/>
            <person name="Oren A."/>
            <person name="Chaudhuri R.R."/>
            <person name="La Ragione R."/>
            <person name="Hildebrand F."/>
            <person name="Pallen M.J."/>
        </authorList>
    </citation>
    <scope>NUCLEOTIDE SEQUENCE</scope>
    <source>
        <strain evidence="1">CHK195-11698</strain>
    </source>
</reference>
<reference evidence="1" key="1">
    <citation type="submission" date="2020-10" db="EMBL/GenBank/DDBJ databases">
        <authorList>
            <person name="Gilroy R."/>
        </authorList>
    </citation>
    <scope>NUCLEOTIDE SEQUENCE</scope>
    <source>
        <strain evidence="1">CHK195-11698</strain>
    </source>
</reference>
<name>A0A9D1HQT0_9FIRM</name>
<comment type="caution">
    <text evidence="1">The sequence shown here is derived from an EMBL/GenBank/DDBJ whole genome shotgun (WGS) entry which is preliminary data.</text>
</comment>
<sequence length="167" mass="19209">MKWSLSWLNKQKNGDFTFSEDLVFPHEVIQEVRQLLDLKDVHVEGKGHFASDEQRLYIDLKISGTMIVSCAVSLEEVAYPFETESTEVFSFVKVDFDEDVHEVKKNTVDLTPIVFQNIVMEVPIRVVKEGAEMKSHGKGWQVISEEEADTRSGIDPRLAKLKDYFKQ</sequence>
<dbReference type="EMBL" id="DVMJ01000058">
    <property type="protein sequence ID" value="HIU13784.1"/>
    <property type="molecule type" value="Genomic_DNA"/>
</dbReference>
<evidence type="ECO:0000313" key="1">
    <source>
        <dbReference type="EMBL" id="HIU13784.1"/>
    </source>
</evidence>
<evidence type="ECO:0000313" key="2">
    <source>
        <dbReference type="Proteomes" id="UP000824175"/>
    </source>
</evidence>
<dbReference type="InterPro" id="IPR003772">
    <property type="entry name" value="YceD"/>
</dbReference>
<dbReference type="Pfam" id="PF02620">
    <property type="entry name" value="YceD"/>
    <property type="match status" value="1"/>
</dbReference>
<accession>A0A9D1HQT0</accession>
<gene>
    <name evidence="1" type="ORF">IAD15_06910</name>
</gene>
<organism evidence="1 2">
    <name type="scientific">Candidatus Fimiplasma intestinipullorum</name>
    <dbReference type="NCBI Taxonomy" id="2840825"/>
    <lineage>
        <taxon>Bacteria</taxon>
        <taxon>Bacillati</taxon>
        <taxon>Bacillota</taxon>
        <taxon>Clostridia</taxon>
        <taxon>Eubacteriales</taxon>
        <taxon>Candidatus Fimiplasma</taxon>
    </lineage>
</organism>
<protein>
    <submittedName>
        <fullName evidence="1">DUF177 domain-containing protein</fullName>
    </submittedName>
</protein>
<proteinExistence type="predicted"/>
<dbReference type="Proteomes" id="UP000824175">
    <property type="component" value="Unassembled WGS sequence"/>
</dbReference>